<dbReference type="InParanoid" id="A0A1E7FNX9"/>
<dbReference type="KEGG" id="fcy:FRACYDRAFT_235907"/>
<dbReference type="EMBL" id="KV784355">
    <property type="protein sequence ID" value="OEU19846.1"/>
    <property type="molecule type" value="Genomic_DNA"/>
</dbReference>
<name>A0A1E7FNX9_9STRA</name>
<feature type="compositionally biased region" description="Acidic residues" evidence="1">
    <location>
        <begin position="221"/>
        <end position="237"/>
    </location>
</feature>
<dbReference type="OrthoDB" id="45247at2759"/>
<feature type="compositionally biased region" description="Basic residues" evidence="1">
    <location>
        <begin position="167"/>
        <end position="180"/>
    </location>
</feature>
<gene>
    <name evidence="2" type="ORF">FRACYDRAFT_235907</name>
</gene>
<keyword evidence="3" id="KW-1185">Reference proteome</keyword>
<feature type="compositionally biased region" description="Basic and acidic residues" evidence="1">
    <location>
        <begin position="86"/>
        <end position="103"/>
    </location>
</feature>
<accession>A0A1E7FNX9</accession>
<feature type="compositionally biased region" description="Basic and acidic residues" evidence="1">
    <location>
        <begin position="66"/>
        <end position="79"/>
    </location>
</feature>
<feature type="region of interest" description="Disordered" evidence="1">
    <location>
        <begin position="66"/>
        <end position="253"/>
    </location>
</feature>
<feature type="compositionally biased region" description="Basic and acidic residues" evidence="1">
    <location>
        <begin position="603"/>
        <end position="622"/>
    </location>
</feature>
<dbReference type="AlphaFoldDB" id="A0A1E7FNX9"/>
<sequence length="651" mass="72683">MAKGNDGKAARQRTMKKLLIAVICAFSLVLGVVYFGENGGNNVNSSSGSFATKTFEKTLPKHKTKKDGIMYDDDKVEKGSRHKHHNLNDRMKKHNHGNDDGSPGRKVNPRHHVDGGRGGRAGRGHGRGDRLHNNRGGRPKVDDEEEGESLQHRKFHDGNREGGPAAHNKHHNQKDHRRVHERGGGGGGGGGGDHKMHNRHVSPGDDEEESDTDDKSNKNDGDDDDGEEEENEEDADDQEKVMQQQQKKNIDNDIVDDELADTYFNELAGPSVKSKHKRFIEMVLNGKLNLVKIEGTPTLSQDGSYDGVVGSFCQVNFALHKEDPSSYPMFRFLEAASPGCQNPTKVDLKKVALLARQRDKKIKAGEVFVGEGKEAKLLNLTAVAFHESRCGSTLVANSMIAMDPIKHRTYSESPPPVNAYTICGDDFDRCTQEQAASVLRDVIYLMSRTDDQREERVFFKFQSITSKKISTFQMAFPHVPWMYVYRDPVQVMMSHVKDDPTIKKAICTRSRNNPPKEVHAIAKRHGRSDATKLKPAEYCAAHLAMLTESAVHSLNDMAIPVAYDQLPSMMWEKIMPKIFGRPLTQTEIENLENISKSYSKGGKRNDGRKGEFKSDSEQKEKNAPQAVKDAAEVFLKESFDQLTAFGPKLFK</sequence>
<evidence type="ECO:0000313" key="3">
    <source>
        <dbReference type="Proteomes" id="UP000095751"/>
    </source>
</evidence>
<proteinExistence type="predicted"/>
<evidence type="ECO:0000313" key="2">
    <source>
        <dbReference type="EMBL" id="OEU19846.1"/>
    </source>
</evidence>
<feature type="region of interest" description="Disordered" evidence="1">
    <location>
        <begin position="594"/>
        <end position="626"/>
    </location>
</feature>
<reference evidence="2 3" key="1">
    <citation type="submission" date="2016-09" db="EMBL/GenBank/DDBJ databases">
        <title>Extensive genetic diversity and differential bi-allelic expression allows diatom success in the polar Southern Ocean.</title>
        <authorList>
            <consortium name="DOE Joint Genome Institute"/>
            <person name="Mock T."/>
            <person name="Otillar R.P."/>
            <person name="Strauss J."/>
            <person name="Dupont C."/>
            <person name="Frickenhaus S."/>
            <person name="Maumus F."/>
            <person name="Mcmullan M."/>
            <person name="Sanges R."/>
            <person name="Schmutz J."/>
            <person name="Toseland A."/>
            <person name="Valas R."/>
            <person name="Veluchamy A."/>
            <person name="Ward B.J."/>
            <person name="Allen A."/>
            <person name="Barry K."/>
            <person name="Falciatore A."/>
            <person name="Ferrante M."/>
            <person name="Fortunato A.E."/>
            <person name="Gloeckner G."/>
            <person name="Gruber A."/>
            <person name="Hipkin R."/>
            <person name="Janech M."/>
            <person name="Kroth P."/>
            <person name="Leese F."/>
            <person name="Lindquist E."/>
            <person name="Lyon B.R."/>
            <person name="Martin J."/>
            <person name="Mayer C."/>
            <person name="Parker M."/>
            <person name="Quesneville H."/>
            <person name="Raymond J."/>
            <person name="Uhlig C."/>
            <person name="Valentin K.U."/>
            <person name="Worden A.Z."/>
            <person name="Armbrust E.V."/>
            <person name="Bowler C."/>
            <person name="Green B."/>
            <person name="Moulton V."/>
            <person name="Van Oosterhout C."/>
            <person name="Grigoriev I."/>
        </authorList>
    </citation>
    <scope>NUCLEOTIDE SEQUENCE [LARGE SCALE GENOMIC DNA]</scope>
    <source>
        <strain evidence="2 3">CCMP1102</strain>
    </source>
</reference>
<evidence type="ECO:0008006" key="4">
    <source>
        <dbReference type="Google" id="ProtNLM"/>
    </source>
</evidence>
<evidence type="ECO:0000256" key="1">
    <source>
        <dbReference type="SAM" id="MobiDB-lite"/>
    </source>
</evidence>
<dbReference type="Proteomes" id="UP000095751">
    <property type="component" value="Unassembled WGS sequence"/>
</dbReference>
<organism evidence="2 3">
    <name type="scientific">Fragilariopsis cylindrus CCMP1102</name>
    <dbReference type="NCBI Taxonomy" id="635003"/>
    <lineage>
        <taxon>Eukaryota</taxon>
        <taxon>Sar</taxon>
        <taxon>Stramenopiles</taxon>
        <taxon>Ochrophyta</taxon>
        <taxon>Bacillariophyta</taxon>
        <taxon>Bacillariophyceae</taxon>
        <taxon>Bacillariophycidae</taxon>
        <taxon>Bacillariales</taxon>
        <taxon>Bacillariaceae</taxon>
        <taxon>Fragilariopsis</taxon>
    </lineage>
</organism>
<protein>
    <recommendedName>
        <fullName evidence="4">Sulfotransferase domain-containing protein</fullName>
    </recommendedName>
</protein>